<accession>A0ABP0HZ62</accession>
<dbReference type="GO" id="GO:0004386">
    <property type="term" value="F:helicase activity"/>
    <property type="evidence" value="ECO:0007669"/>
    <property type="project" value="UniProtKB-KW"/>
</dbReference>
<evidence type="ECO:0000313" key="1">
    <source>
        <dbReference type="EMBL" id="CAK8994937.1"/>
    </source>
</evidence>
<organism evidence="1 2">
    <name type="scientific">Durusdinium trenchii</name>
    <dbReference type="NCBI Taxonomy" id="1381693"/>
    <lineage>
        <taxon>Eukaryota</taxon>
        <taxon>Sar</taxon>
        <taxon>Alveolata</taxon>
        <taxon>Dinophyceae</taxon>
        <taxon>Suessiales</taxon>
        <taxon>Symbiodiniaceae</taxon>
        <taxon>Durusdinium</taxon>
    </lineage>
</organism>
<sequence length="446" mass="50190">GVRTRDLSVPSPRWSLAVDLASSKALQADACDKDAKIRWLQYHDRDTGELPGTLPLAVGMPVALAAEHMNKARGLFKGREGHVHSWVWPVNDNMPTVVYVKFDGATWQLDGTDEPGIYPVYPIKATWYLDRRRERPVLAVKRRQLPLVPAFAVTAHGSQGKTKPAVMVDLNVDKRTDSRFGTVVCSRVACREDVLILRPFPLWLYQRGASEGPQMLLRHLRGEDIDWATYRETLMPVGSCQTCQQVRPMDAFSSQQWGKIRSNLPGVCLRCVHTDGGATTKRKVAAGAKFKCMACHLHKVEHAFPRAQLAQEDAAAKRQCLTCRRQASRLTCSICQRAKPTEDFHKVMITMPSDNVACKSCQDTAAEKNNKFRGGWFTCRSCAVTFPDESFTDGKRHQCRYCLNCSVKQTYTKGLHTCRKCAAQFEQPAQGSRQRYCPQCRKRGRS</sequence>
<dbReference type="InterPro" id="IPR027417">
    <property type="entry name" value="P-loop_NTPase"/>
</dbReference>
<comment type="caution">
    <text evidence="1">The sequence shown here is derived from an EMBL/GenBank/DDBJ whole genome shotgun (WGS) entry which is preliminary data.</text>
</comment>
<feature type="non-terminal residue" evidence="1">
    <location>
        <position position="1"/>
    </location>
</feature>
<dbReference type="Proteomes" id="UP001642464">
    <property type="component" value="Unassembled WGS sequence"/>
</dbReference>
<evidence type="ECO:0000313" key="2">
    <source>
        <dbReference type="Proteomes" id="UP001642464"/>
    </source>
</evidence>
<protein>
    <submittedName>
        <fullName evidence="1">ATP-dependent DNA helicase</fullName>
    </submittedName>
</protein>
<gene>
    <name evidence="1" type="ORF">SCF082_LOCUS4147</name>
</gene>
<keyword evidence="1" id="KW-0547">Nucleotide-binding</keyword>
<name>A0ABP0HZ62_9DINO</name>
<keyword evidence="1" id="KW-0067">ATP-binding</keyword>
<proteinExistence type="predicted"/>
<dbReference type="EMBL" id="CAXAMM010002146">
    <property type="protein sequence ID" value="CAK8994937.1"/>
    <property type="molecule type" value="Genomic_DNA"/>
</dbReference>
<dbReference type="SUPFAM" id="SSF52540">
    <property type="entry name" value="P-loop containing nucleoside triphosphate hydrolases"/>
    <property type="match status" value="1"/>
</dbReference>
<keyword evidence="1" id="KW-0378">Hydrolase</keyword>
<keyword evidence="1" id="KW-0347">Helicase</keyword>
<keyword evidence="2" id="KW-1185">Reference proteome</keyword>
<reference evidence="1 2" key="1">
    <citation type="submission" date="2024-02" db="EMBL/GenBank/DDBJ databases">
        <authorList>
            <person name="Chen Y."/>
            <person name="Shah S."/>
            <person name="Dougan E. K."/>
            <person name="Thang M."/>
            <person name="Chan C."/>
        </authorList>
    </citation>
    <scope>NUCLEOTIDE SEQUENCE [LARGE SCALE GENOMIC DNA]</scope>
</reference>